<evidence type="ECO:0000256" key="1">
    <source>
        <dbReference type="SAM" id="MobiDB-lite"/>
    </source>
</evidence>
<dbReference type="EMBL" id="JAVRFL010000049">
    <property type="protein sequence ID" value="MDT0532894.1"/>
    <property type="molecule type" value="Genomic_DNA"/>
</dbReference>
<dbReference type="RefSeq" id="WP_132238409.1">
    <property type="nucleotide sequence ID" value="NZ_JAVRFL010000049.1"/>
</dbReference>
<feature type="region of interest" description="Disordered" evidence="1">
    <location>
        <begin position="32"/>
        <end position="64"/>
    </location>
</feature>
<comment type="caution">
    <text evidence="2">The sequence shown here is derived from an EMBL/GenBank/DDBJ whole genome shotgun (WGS) entry which is preliminary data.</text>
</comment>
<proteinExistence type="predicted"/>
<evidence type="ECO:0000313" key="3">
    <source>
        <dbReference type="Proteomes" id="UP001180973"/>
    </source>
</evidence>
<sequence>MRSALSLVLAGVIAVALGVFGSVALATTLTGTSSSEAAKAEQAARTSSDGGGGGANKPLVYGTR</sequence>
<dbReference type="Proteomes" id="UP001180973">
    <property type="component" value="Unassembled WGS sequence"/>
</dbReference>
<organism evidence="2 3">
    <name type="scientific">Micromonospora reichwaldensis</name>
    <dbReference type="NCBI Taxonomy" id="3075516"/>
    <lineage>
        <taxon>Bacteria</taxon>
        <taxon>Bacillati</taxon>
        <taxon>Actinomycetota</taxon>
        <taxon>Actinomycetes</taxon>
        <taxon>Micromonosporales</taxon>
        <taxon>Micromonosporaceae</taxon>
        <taxon>Micromonospora</taxon>
    </lineage>
</organism>
<gene>
    <name evidence="2" type="ORF">RM555_28250</name>
</gene>
<reference evidence="2" key="1">
    <citation type="submission" date="2023-09" db="EMBL/GenBank/DDBJ databases">
        <title>30 novel species of actinomycetes from the DSMZ collection.</title>
        <authorList>
            <person name="Nouioui I."/>
        </authorList>
    </citation>
    <scope>NUCLEOTIDE SEQUENCE</scope>
    <source>
        <strain evidence="2">DSM 115977</strain>
    </source>
</reference>
<keyword evidence="3" id="KW-1185">Reference proteome</keyword>
<protein>
    <submittedName>
        <fullName evidence="2">Uncharacterized protein</fullName>
    </submittedName>
</protein>
<evidence type="ECO:0000313" key="2">
    <source>
        <dbReference type="EMBL" id="MDT0532894.1"/>
    </source>
</evidence>
<feature type="compositionally biased region" description="Low complexity" evidence="1">
    <location>
        <begin position="32"/>
        <end position="48"/>
    </location>
</feature>
<name>A0ABU2X640_9ACTN</name>
<accession>A0ABU2X640</accession>